<evidence type="ECO:0000313" key="2">
    <source>
        <dbReference type="EMBL" id="GJT35816.1"/>
    </source>
</evidence>
<dbReference type="EMBL" id="BQNB010015082">
    <property type="protein sequence ID" value="GJT35816.1"/>
    <property type="molecule type" value="Genomic_DNA"/>
</dbReference>
<gene>
    <name evidence="2" type="ORF">Tco_0926235</name>
</gene>
<sequence>KELQDASKSSQESGENVPKKEVMKKVLDKNPVVGKEDEEYEESDDKEMKALDEHEEINDGDDSVE</sequence>
<dbReference type="Proteomes" id="UP001151760">
    <property type="component" value="Unassembled WGS sequence"/>
</dbReference>
<feature type="compositionally biased region" description="Acidic residues" evidence="1">
    <location>
        <begin position="53"/>
        <end position="65"/>
    </location>
</feature>
<feature type="compositionally biased region" description="Acidic residues" evidence="1">
    <location>
        <begin position="36"/>
        <end position="45"/>
    </location>
</feature>
<comment type="caution">
    <text evidence="2">The sequence shown here is derived from an EMBL/GenBank/DDBJ whole genome shotgun (WGS) entry which is preliminary data.</text>
</comment>
<proteinExistence type="predicted"/>
<name>A0ABQ5D986_9ASTR</name>
<feature type="compositionally biased region" description="Polar residues" evidence="1">
    <location>
        <begin position="1"/>
        <end position="14"/>
    </location>
</feature>
<feature type="non-terminal residue" evidence="2">
    <location>
        <position position="1"/>
    </location>
</feature>
<feature type="compositionally biased region" description="Basic and acidic residues" evidence="1">
    <location>
        <begin position="17"/>
        <end position="28"/>
    </location>
</feature>
<reference evidence="2" key="1">
    <citation type="journal article" date="2022" name="Int. J. Mol. Sci.">
        <title>Draft Genome of Tanacetum Coccineum: Genomic Comparison of Closely Related Tanacetum-Family Plants.</title>
        <authorList>
            <person name="Yamashiro T."/>
            <person name="Shiraishi A."/>
            <person name="Nakayama K."/>
            <person name="Satake H."/>
        </authorList>
    </citation>
    <scope>NUCLEOTIDE SEQUENCE</scope>
</reference>
<protein>
    <submittedName>
        <fullName evidence="2">Uncharacterized protein</fullName>
    </submittedName>
</protein>
<feature type="region of interest" description="Disordered" evidence="1">
    <location>
        <begin position="1"/>
        <end position="65"/>
    </location>
</feature>
<accession>A0ABQ5D986</accession>
<reference evidence="2" key="2">
    <citation type="submission" date="2022-01" db="EMBL/GenBank/DDBJ databases">
        <authorList>
            <person name="Yamashiro T."/>
            <person name="Shiraishi A."/>
            <person name="Satake H."/>
            <person name="Nakayama K."/>
        </authorList>
    </citation>
    <scope>NUCLEOTIDE SEQUENCE</scope>
</reference>
<organism evidence="2 3">
    <name type="scientific">Tanacetum coccineum</name>
    <dbReference type="NCBI Taxonomy" id="301880"/>
    <lineage>
        <taxon>Eukaryota</taxon>
        <taxon>Viridiplantae</taxon>
        <taxon>Streptophyta</taxon>
        <taxon>Embryophyta</taxon>
        <taxon>Tracheophyta</taxon>
        <taxon>Spermatophyta</taxon>
        <taxon>Magnoliopsida</taxon>
        <taxon>eudicotyledons</taxon>
        <taxon>Gunneridae</taxon>
        <taxon>Pentapetalae</taxon>
        <taxon>asterids</taxon>
        <taxon>campanulids</taxon>
        <taxon>Asterales</taxon>
        <taxon>Asteraceae</taxon>
        <taxon>Asteroideae</taxon>
        <taxon>Anthemideae</taxon>
        <taxon>Anthemidinae</taxon>
        <taxon>Tanacetum</taxon>
    </lineage>
</organism>
<evidence type="ECO:0000256" key="1">
    <source>
        <dbReference type="SAM" id="MobiDB-lite"/>
    </source>
</evidence>
<keyword evidence="3" id="KW-1185">Reference proteome</keyword>
<evidence type="ECO:0000313" key="3">
    <source>
        <dbReference type="Proteomes" id="UP001151760"/>
    </source>
</evidence>